<evidence type="ECO:0000313" key="2">
    <source>
        <dbReference type="Proteomes" id="UP000019443"/>
    </source>
</evidence>
<evidence type="ECO:0000313" key="1">
    <source>
        <dbReference type="EMBL" id="CDM62020.1"/>
    </source>
</evidence>
<dbReference type="RefSeq" id="WP_231052134.1">
    <property type="nucleotide sequence ID" value="NZ_ATTO01000163.1"/>
</dbReference>
<dbReference type="EMBL" id="HG916855">
    <property type="protein sequence ID" value="CDM62020.1"/>
    <property type="molecule type" value="Genomic_DNA"/>
</dbReference>
<dbReference type="InterPro" id="IPR049847">
    <property type="entry name" value="CrpP-rel"/>
</dbReference>
<dbReference type="PATRIC" id="fig|348824.6.peg.6302"/>
<dbReference type="NCBIfam" id="NF041856">
    <property type="entry name" value="CrpP_rel_fam"/>
    <property type="match status" value="1"/>
</dbReference>
<proteinExistence type="predicted"/>
<name>W6RPD3_9HYPH</name>
<keyword evidence="1" id="KW-0614">Plasmid</keyword>
<dbReference type="HOGENOM" id="CLU_2525279_0_0_5"/>
<sequence length="84" mass="9998">MIWRRARILGLKVHENPYLKPERLPKEDEVALGDWVARHDAWKFGWEAENASREGSISKYFPSKFNRPLGRLVPKSYLRRFLSE</sequence>
<protein>
    <submittedName>
        <fullName evidence="1">Uncharacterized protein</fullName>
    </submittedName>
</protein>
<dbReference type="Proteomes" id="UP000019443">
    <property type="component" value="Plasmid pLPU83d"/>
</dbReference>
<organism evidence="1 2">
    <name type="scientific">Rhizobium favelukesii</name>
    <dbReference type="NCBI Taxonomy" id="348824"/>
    <lineage>
        <taxon>Bacteria</taxon>
        <taxon>Pseudomonadati</taxon>
        <taxon>Pseudomonadota</taxon>
        <taxon>Alphaproteobacteria</taxon>
        <taxon>Hyphomicrobiales</taxon>
        <taxon>Rhizobiaceae</taxon>
        <taxon>Rhizobium/Agrobacterium group</taxon>
        <taxon>Rhizobium</taxon>
    </lineage>
</organism>
<gene>
    <name evidence="1" type="ORF">LPU83_pLPU83d_0649</name>
</gene>
<dbReference type="AlphaFoldDB" id="W6RPD3"/>
<keyword evidence="2" id="KW-1185">Reference proteome</keyword>
<accession>W6RPD3</accession>
<dbReference type="KEGG" id="rhl:LPU83_pLPU83d_0649"/>
<geneLocation type="plasmid" evidence="1 2">
    <name>pLPU83d</name>
</geneLocation>
<reference evidence="1" key="1">
    <citation type="submission" date="2013-11" db="EMBL/GenBank/DDBJ databases">
        <title>Draft genome sequence of the broad-host-range Rhizobium sp. LPU83 strain, a member of the low-genetic diversity Oregon-like Rhizobium sp. group.</title>
        <authorList>
            <person name="Wibberg D."/>
            <person name="Puehler A."/>
            <person name="Schlueter A."/>
        </authorList>
    </citation>
    <scope>NUCLEOTIDE SEQUENCE [LARGE SCALE GENOMIC DNA]</scope>
    <source>
        <strain evidence="1">LPU83</strain>
        <plasmid evidence="1">pLPU83d</plasmid>
    </source>
</reference>